<accession>A0A4V2JG02</accession>
<dbReference type="PROSITE" id="PS51257">
    <property type="entry name" value="PROKAR_LIPOPROTEIN"/>
    <property type="match status" value="1"/>
</dbReference>
<evidence type="ECO:0000313" key="3">
    <source>
        <dbReference type="Proteomes" id="UP000292120"/>
    </source>
</evidence>
<sequence>MIPRMTRLLTATVMAVSAMTMSGCALLQSGASGVTLNILEEGFTPPALRLADADMVCKFATVNGPLVGAAREFHGDPSLMEATLYTTASFCSEAEAVTEELRYMRAVRDKRPDEATDARIAQKRLLALTAERQYLAFQRMKTKLEQKYFFQYGKTCPRFRRDFDELVYLSGTMAGLLAVTNDFQSQQSVGVPTDIAPQSDFAMTCLSNEKWWGVPSAARAVVWSLLPGGSEGKDVKGTFEKAMAIGEAKGVRLPHVFQVVAAVSADDTETARKTMKRFANVENFKPNDDYRIFDVMAKMQMNNISDRMWTQATGSRTPFGGLGKFWDEKPKNDVNVDNFLN</sequence>
<feature type="chain" id="PRO_5020625962" evidence="1">
    <location>
        <begin position="28"/>
        <end position="341"/>
    </location>
</feature>
<proteinExistence type="predicted"/>
<evidence type="ECO:0000256" key="1">
    <source>
        <dbReference type="SAM" id="SignalP"/>
    </source>
</evidence>
<feature type="signal peptide" evidence="1">
    <location>
        <begin position="1"/>
        <end position="27"/>
    </location>
</feature>
<organism evidence="2 3">
    <name type="scientific">Aquabacterium lacunae</name>
    <dbReference type="NCBI Taxonomy" id="2528630"/>
    <lineage>
        <taxon>Bacteria</taxon>
        <taxon>Pseudomonadati</taxon>
        <taxon>Pseudomonadota</taxon>
        <taxon>Betaproteobacteria</taxon>
        <taxon>Burkholderiales</taxon>
        <taxon>Aquabacterium</taxon>
    </lineage>
</organism>
<keyword evidence="1" id="KW-0732">Signal</keyword>
<reference evidence="2 3" key="1">
    <citation type="submission" date="2019-02" db="EMBL/GenBank/DDBJ databases">
        <title>Aquabacterium sp. strain KMB7.</title>
        <authorList>
            <person name="Chen W.-M."/>
        </authorList>
    </citation>
    <scope>NUCLEOTIDE SEQUENCE [LARGE SCALE GENOMIC DNA]</scope>
    <source>
        <strain evidence="2 3">KMB7</strain>
    </source>
</reference>
<dbReference type="EMBL" id="SIXI01000001">
    <property type="protein sequence ID" value="TBO34146.1"/>
    <property type="molecule type" value="Genomic_DNA"/>
</dbReference>
<keyword evidence="3" id="KW-1185">Reference proteome</keyword>
<dbReference type="AlphaFoldDB" id="A0A4V2JG02"/>
<evidence type="ECO:0000313" key="2">
    <source>
        <dbReference type="EMBL" id="TBO34146.1"/>
    </source>
</evidence>
<gene>
    <name evidence="2" type="ORF">EYS42_01500</name>
</gene>
<dbReference type="OrthoDB" id="318536at2"/>
<name>A0A4V2JG02_9BURK</name>
<protein>
    <submittedName>
        <fullName evidence="2">Uncharacterized protein</fullName>
    </submittedName>
</protein>
<dbReference type="Proteomes" id="UP000292120">
    <property type="component" value="Unassembled WGS sequence"/>
</dbReference>
<comment type="caution">
    <text evidence="2">The sequence shown here is derived from an EMBL/GenBank/DDBJ whole genome shotgun (WGS) entry which is preliminary data.</text>
</comment>